<evidence type="ECO:0000313" key="2">
    <source>
        <dbReference type="EMBL" id="KAK5104819.1"/>
    </source>
</evidence>
<proteinExistence type="predicted"/>
<evidence type="ECO:0000313" key="3">
    <source>
        <dbReference type="Proteomes" id="UP001357485"/>
    </source>
</evidence>
<feature type="domain" description="DOP1-like C-terminal" evidence="1">
    <location>
        <begin position="190"/>
        <end position="261"/>
    </location>
</feature>
<reference evidence="2 3" key="1">
    <citation type="submission" date="2023-08" db="EMBL/GenBank/DDBJ databases">
        <title>Black Yeasts Isolated from many extreme environments.</title>
        <authorList>
            <person name="Coleine C."/>
            <person name="Stajich J.E."/>
            <person name="Selbmann L."/>
        </authorList>
    </citation>
    <scope>NUCLEOTIDE SEQUENCE [LARGE SCALE GENOMIC DNA]</scope>
    <source>
        <strain evidence="2 3">CCFEE 536</strain>
    </source>
</reference>
<name>A0ABR0KQ77_9PEZI</name>
<accession>A0ABR0KQ77</accession>
<dbReference type="PANTHER" id="PTHR14042:SF24">
    <property type="entry name" value="PROTEIN DOPEY-1 HOMOLOG"/>
    <property type="match status" value="1"/>
</dbReference>
<dbReference type="Pfam" id="PF24598">
    <property type="entry name" value="DOP1_C"/>
    <property type="match status" value="1"/>
</dbReference>
<gene>
    <name evidence="2" type="ORF">LTR16_006725</name>
</gene>
<sequence length="274" mass="30749">MTFRNLSFDKDIAPESTIISLMNALEHLLARTHDRLVSEEARSSQVKSPEQPSGFFGNMDTIRICFSVWSWAGYSSDTSQQDPASLATFNYTSLRLRNRARRILEHLFAAETLECLETLVAIWCRSGNSVRGTDAPSVCGILHILDGSRPRNTIPAIFNAVYSRTNPTALDPIRMSSLTSNLADTELVAFLIAYTRSLEDDAMDEIWRDCVAFLKDVLANPLPYRQILPTLLDFTSMLAEKVDNTNFGEQRKMRRELGVSFCLAGASDIKLTIR</sequence>
<dbReference type="PANTHER" id="PTHR14042">
    <property type="entry name" value="DOPEY-RELATED"/>
    <property type="match status" value="1"/>
</dbReference>
<dbReference type="EMBL" id="JAVRRA010025929">
    <property type="protein sequence ID" value="KAK5104819.1"/>
    <property type="molecule type" value="Genomic_DNA"/>
</dbReference>
<dbReference type="InterPro" id="IPR040314">
    <property type="entry name" value="DOP1"/>
</dbReference>
<evidence type="ECO:0000259" key="1">
    <source>
        <dbReference type="Pfam" id="PF24598"/>
    </source>
</evidence>
<dbReference type="Proteomes" id="UP001357485">
    <property type="component" value="Unassembled WGS sequence"/>
</dbReference>
<keyword evidence="3" id="KW-1185">Reference proteome</keyword>
<organism evidence="2 3">
    <name type="scientific">Cryomyces antarcticus</name>
    <dbReference type="NCBI Taxonomy" id="329879"/>
    <lineage>
        <taxon>Eukaryota</taxon>
        <taxon>Fungi</taxon>
        <taxon>Dikarya</taxon>
        <taxon>Ascomycota</taxon>
        <taxon>Pezizomycotina</taxon>
        <taxon>Dothideomycetes</taxon>
        <taxon>Dothideomycetes incertae sedis</taxon>
        <taxon>Cryomyces</taxon>
    </lineage>
</organism>
<comment type="caution">
    <text evidence="2">The sequence shown here is derived from an EMBL/GenBank/DDBJ whole genome shotgun (WGS) entry which is preliminary data.</text>
</comment>
<dbReference type="InterPro" id="IPR056457">
    <property type="entry name" value="DOP1_C"/>
</dbReference>
<protein>
    <recommendedName>
        <fullName evidence="1">DOP1-like C-terminal domain-containing protein</fullName>
    </recommendedName>
</protein>